<proteinExistence type="predicted"/>
<dbReference type="Proteomes" id="UP000694930">
    <property type="component" value="Chromosome 11"/>
</dbReference>
<dbReference type="Pfam" id="PF24626">
    <property type="entry name" value="SH3_Tf2-1"/>
    <property type="match status" value="1"/>
</dbReference>
<gene>
    <name evidence="3" type="primary">LOC114074708</name>
</gene>
<protein>
    <submittedName>
        <fullName evidence="3">Uncharacterized protein LOC114074708</fullName>
    </submittedName>
</protein>
<dbReference type="PANTHER" id="PTHR46148:SF57">
    <property type="entry name" value="OS12G0499874 PROTEIN"/>
    <property type="match status" value="1"/>
</dbReference>
<dbReference type="RefSeq" id="XP_027768498.1">
    <property type="nucleotide sequence ID" value="XM_027912697.1"/>
</dbReference>
<sequence>MSSLLGPEIIHEALEKVRVIGDRLTTAYNLQKSYADKKKRPLEVDIGDKVYFKISPMKGVMRFGRKGKVSLRYVGTYEILQRMGEVAYELAFPAEQDSVHPAFHVSKLKKCLGDPASILPVEGTNLPKEGIM</sequence>
<evidence type="ECO:0000313" key="3">
    <source>
        <dbReference type="RefSeq" id="XP_027768498.1"/>
    </source>
</evidence>
<organism evidence="2 3">
    <name type="scientific">Solanum pennellii</name>
    <name type="common">Tomato</name>
    <name type="synonym">Lycopersicon pennellii</name>
    <dbReference type="NCBI Taxonomy" id="28526"/>
    <lineage>
        <taxon>Eukaryota</taxon>
        <taxon>Viridiplantae</taxon>
        <taxon>Streptophyta</taxon>
        <taxon>Embryophyta</taxon>
        <taxon>Tracheophyta</taxon>
        <taxon>Spermatophyta</taxon>
        <taxon>Magnoliopsida</taxon>
        <taxon>eudicotyledons</taxon>
        <taxon>Gunneridae</taxon>
        <taxon>Pentapetalae</taxon>
        <taxon>asterids</taxon>
        <taxon>lamiids</taxon>
        <taxon>Solanales</taxon>
        <taxon>Solanaceae</taxon>
        <taxon>Solanoideae</taxon>
        <taxon>Solaneae</taxon>
        <taxon>Solanum</taxon>
        <taxon>Solanum subgen. Lycopersicon</taxon>
    </lineage>
</organism>
<reference evidence="3" key="2">
    <citation type="submission" date="2025-08" db="UniProtKB">
        <authorList>
            <consortium name="RefSeq"/>
        </authorList>
    </citation>
    <scope>IDENTIFICATION</scope>
</reference>
<dbReference type="GeneID" id="114074708"/>
<dbReference type="PANTHER" id="PTHR46148">
    <property type="entry name" value="CHROMO DOMAIN-CONTAINING PROTEIN"/>
    <property type="match status" value="1"/>
</dbReference>
<name>A0ABM1UYD0_SOLPN</name>
<evidence type="ECO:0000259" key="1">
    <source>
        <dbReference type="Pfam" id="PF24626"/>
    </source>
</evidence>
<reference evidence="2" key="1">
    <citation type="journal article" date="2014" name="Nat. Genet.">
        <title>The genome of the stress-tolerant wild tomato species Solanum pennellii.</title>
        <authorList>
            <person name="Bolger A."/>
            <person name="Scossa F."/>
            <person name="Bolger M.E."/>
            <person name="Lanz C."/>
            <person name="Maumus F."/>
            <person name="Tohge T."/>
            <person name="Quesneville H."/>
            <person name="Alseekh S."/>
            <person name="Sorensen I."/>
            <person name="Lichtenstein G."/>
            <person name="Fich E.A."/>
            <person name="Conte M."/>
            <person name="Keller H."/>
            <person name="Schneeberger K."/>
            <person name="Schwacke R."/>
            <person name="Ofner I."/>
            <person name="Vrebalov J."/>
            <person name="Xu Y."/>
            <person name="Osorio S."/>
            <person name="Aflitos S.A."/>
            <person name="Schijlen E."/>
            <person name="Jimenez-Gomez J.M."/>
            <person name="Ryngajllo M."/>
            <person name="Kimura S."/>
            <person name="Kumar R."/>
            <person name="Koenig D."/>
            <person name="Headland L.R."/>
            <person name="Maloof J.N."/>
            <person name="Sinha N."/>
            <person name="van Ham R.C."/>
            <person name="Lankhorst R.K."/>
            <person name="Mao L."/>
            <person name="Vogel A."/>
            <person name="Arsova B."/>
            <person name="Panstruga R."/>
            <person name="Fei Z."/>
            <person name="Rose J.K."/>
            <person name="Zamir D."/>
            <person name="Carrari F."/>
            <person name="Giovannoni J.J."/>
            <person name="Weigel D."/>
            <person name="Usadel B."/>
            <person name="Fernie A.R."/>
        </authorList>
    </citation>
    <scope>NUCLEOTIDE SEQUENCE [LARGE SCALE GENOMIC DNA]</scope>
    <source>
        <strain evidence="2">cv. LA0716</strain>
    </source>
</reference>
<evidence type="ECO:0000313" key="2">
    <source>
        <dbReference type="Proteomes" id="UP000694930"/>
    </source>
</evidence>
<accession>A0ABM1UYD0</accession>
<keyword evidence="2" id="KW-1185">Reference proteome</keyword>
<feature type="domain" description="Tf2-1-like SH3-like" evidence="1">
    <location>
        <begin position="47"/>
        <end position="111"/>
    </location>
</feature>
<dbReference type="InterPro" id="IPR056924">
    <property type="entry name" value="SH3_Tf2-1"/>
</dbReference>